<evidence type="ECO:0000256" key="23">
    <source>
        <dbReference type="PIRSR" id="PIRSR000381-2"/>
    </source>
</evidence>
<feature type="domain" description="B12-binding N-terminal" evidence="29">
    <location>
        <begin position="664"/>
        <end position="758"/>
    </location>
</feature>
<dbReference type="Pfam" id="PF02310">
    <property type="entry name" value="B12-binding"/>
    <property type="match status" value="1"/>
</dbReference>
<feature type="binding site" evidence="23">
    <location>
        <position position="874"/>
    </location>
    <ligand>
        <name>methylcob(III)alamin</name>
        <dbReference type="ChEBI" id="CHEBI:28115"/>
    </ligand>
</feature>
<evidence type="ECO:0000259" key="28">
    <source>
        <dbReference type="PROSITE" id="PS51332"/>
    </source>
</evidence>
<evidence type="ECO:0000256" key="12">
    <source>
        <dbReference type="ARBA" id="ARBA00022691"/>
    </source>
</evidence>
<evidence type="ECO:0000256" key="6">
    <source>
        <dbReference type="ARBA" id="ARBA00012032"/>
    </source>
</evidence>
<comment type="catalytic activity">
    <reaction evidence="1 21">
        <text>(6S)-5-methyl-5,6,7,8-tetrahydrofolate + L-homocysteine = (6S)-5,6,7,8-tetrahydrofolate + L-methionine</text>
        <dbReference type="Rhea" id="RHEA:11172"/>
        <dbReference type="ChEBI" id="CHEBI:18608"/>
        <dbReference type="ChEBI" id="CHEBI:57453"/>
        <dbReference type="ChEBI" id="CHEBI:57844"/>
        <dbReference type="ChEBI" id="CHEBI:58199"/>
        <dbReference type="EC" id="2.1.1.13"/>
    </reaction>
</comment>
<feature type="domain" description="AdoMet activation" evidence="27">
    <location>
        <begin position="911"/>
        <end position="1245"/>
    </location>
</feature>
<evidence type="ECO:0000259" key="27">
    <source>
        <dbReference type="PROSITE" id="PS50974"/>
    </source>
</evidence>
<proteinExistence type="inferred from homology"/>
<evidence type="ECO:0000256" key="7">
    <source>
        <dbReference type="ARBA" id="ARBA00013998"/>
    </source>
</evidence>
<dbReference type="CDD" id="cd00740">
    <property type="entry name" value="MeTr"/>
    <property type="match status" value="1"/>
</dbReference>
<dbReference type="SUPFAM" id="SSF51717">
    <property type="entry name" value="Dihydropteroate synthetase-like"/>
    <property type="match status" value="1"/>
</dbReference>
<dbReference type="CDD" id="cd02069">
    <property type="entry name" value="methionine_synthase_B12_BD"/>
    <property type="match status" value="1"/>
</dbReference>
<accession>A0A7Y0LCA2</accession>
<dbReference type="PANTHER" id="PTHR45833:SF1">
    <property type="entry name" value="METHIONINE SYNTHASE"/>
    <property type="match status" value="1"/>
</dbReference>
<dbReference type="FunFam" id="3.40.50.280:FF:000001">
    <property type="entry name" value="Methionine synthase"/>
    <property type="match status" value="1"/>
</dbReference>
<feature type="binding site" evidence="22 24">
    <location>
        <position position="326"/>
    </location>
    <ligand>
        <name>Zn(2+)</name>
        <dbReference type="ChEBI" id="CHEBI:29105"/>
    </ligand>
</feature>
<dbReference type="PROSITE" id="PS50974">
    <property type="entry name" value="ADOMET_ACTIVATION"/>
    <property type="match status" value="1"/>
</dbReference>
<evidence type="ECO:0000259" key="25">
    <source>
        <dbReference type="PROSITE" id="PS50970"/>
    </source>
</evidence>
<dbReference type="EMBL" id="JABBXH010000003">
    <property type="protein sequence ID" value="NMP31950.1"/>
    <property type="molecule type" value="Genomic_DNA"/>
</dbReference>
<dbReference type="SUPFAM" id="SSF56507">
    <property type="entry name" value="Methionine synthase activation domain-like"/>
    <property type="match status" value="1"/>
</dbReference>
<dbReference type="Gene3D" id="1.10.288.10">
    <property type="entry name" value="Cobalamin-dependent Methionine Synthase, domain 2"/>
    <property type="match status" value="1"/>
</dbReference>
<evidence type="ECO:0000256" key="11">
    <source>
        <dbReference type="ARBA" id="ARBA00022679"/>
    </source>
</evidence>
<keyword evidence="17 21" id="KW-0170">Cobalt</keyword>
<dbReference type="GO" id="GO:0046653">
    <property type="term" value="P:tetrahydrofolate metabolic process"/>
    <property type="evidence" value="ECO:0007669"/>
    <property type="project" value="TreeGrafter"/>
</dbReference>
<feature type="binding site" evidence="22 24">
    <location>
        <position position="262"/>
    </location>
    <ligand>
        <name>Zn(2+)</name>
        <dbReference type="ChEBI" id="CHEBI:29105"/>
    </ligand>
</feature>
<dbReference type="Gene3D" id="3.20.20.330">
    <property type="entry name" value="Homocysteine-binding-like domain"/>
    <property type="match status" value="1"/>
</dbReference>
<dbReference type="SMART" id="SM01018">
    <property type="entry name" value="B12-binding_2"/>
    <property type="match status" value="1"/>
</dbReference>
<dbReference type="PROSITE" id="PS50970">
    <property type="entry name" value="HCY"/>
    <property type="match status" value="1"/>
</dbReference>
<dbReference type="InterPro" id="IPR036594">
    <property type="entry name" value="Meth_synthase_dom"/>
</dbReference>
<dbReference type="GO" id="GO:0031419">
    <property type="term" value="F:cobalamin binding"/>
    <property type="evidence" value="ECO:0007669"/>
    <property type="project" value="UniProtKB-UniRule"/>
</dbReference>
<dbReference type="UniPathway" id="UPA00051">
    <property type="reaction ID" value="UER00081"/>
</dbReference>
<evidence type="ECO:0000256" key="13">
    <source>
        <dbReference type="ARBA" id="ARBA00022723"/>
    </source>
</evidence>
<feature type="binding site" evidence="23">
    <location>
        <begin position="1210"/>
        <end position="1211"/>
    </location>
    <ligand>
        <name>S-adenosyl-L-methionine</name>
        <dbReference type="ChEBI" id="CHEBI:59789"/>
    </ligand>
</feature>
<evidence type="ECO:0000256" key="24">
    <source>
        <dbReference type="PROSITE-ProRule" id="PRU00333"/>
    </source>
</evidence>
<keyword evidence="8 21" id="KW-0489">Methyltransferase</keyword>
<feature type="domain" description="B12-binding" evidence="28">
    <location>
        <begin position="760"/>
        <end position="895"/>
    </location>
</feature>
<evidence type="ECO:0000256" key="2">
    <source>
        <dbReference type="ARBA" id="ARBA00001947"/>
    </source>
</evidence>
<dbReference type="NCBIfam" id="NF007024">
    <property type="entry name" value="PRK09490.1"/>
    <property type="match status" value="1"/>
</dbReference>
<dbReference type="SUPFAM" id="SSF82282">
    <property type="entry name" value="Homocysteine S-methyltransferase"/>
    <property type="match status" value="1"/>
</dbReference>
<evidence type="ECO:0000256" key="4">
    <source>
        <dbReference type="ARBA" id="ARBA00005178"/>
    </source>
</evidence>
<keyword evidence="12 21" id="KW-0949">S-adenosyl-L-methionine</keyword>
<keyword evidence="14" id="KW-0677">Repeat</keyword>
<dbReference type="AlphaFoldDB" id="A0A7Y0LCA2"/>
<dbReference type="Pfam" id="PF02965">
    <property type="entry name" value="Met_synt_B12"/>
    <property type="match status" value="1"/>
</dbReference>
<dbReference type="InterPro" id="IPR050554">
    <property type="entry name" value="Met_Synthase/Corrinoid"/>
</dbReference>
<dbReference type="Gene3D" id="3.10.196.10">
    <property type="entry name" value="Vitamin B12-dependent methionine synthase, activation domain"/>
    <property type="match status" value="1"/>
</dbReference>
<dbReference type="Pfam" id="PF00809">
    <property type="entry name" value="Pterin_bind"/>
    <property type="match status" value="1"/>
</dbReference>
<dbReference type="InterPro" id="IPR037010">
    <property type="entry name" value="VitB12-dep_Met_synth_activ_sf"/>
</dbReference>
<evidence type="ECO:0000256" key="22">
    <source>
        <dbReference type="PIRSR" id="PIRSR000381-1"/>
    </source>
</evidence>
<dbReference type="InterPro" id="IPR036589">
    <property type="entry name" value="HCY_dom_sf"/>
</dbReference>
<dbReference type="Gene3D" id="3.20.20.20">
    <property type="entry name" value="Dihydropteroate synthase-like"/>
    <property type="match status" value="1"/>
</dbReference>
<dbReference type="InterPro" id="IPR011005">
    <property type="entry name" value="Dihydropteroate_synth-like_sf"/>
</dbReference>
<dbReference type="InterPro" id="IPR000489">
    <property type="entry name" value="Pterin-binding_dom"/>
</dbReference>
<evidence type="ECO:0000256" key="15">
    <source>
        <dbReference type="ARBA" id="ARBA00022833"/>
    </source>
</evidence>
<dbReference type="SUPFAM" id="SSF47644">
    <property type="entry name" value="Methionine synthase domain"/>
    <property type="match status" value="1"/>
</dbReference>
<feature type="domain" description="Hcy-binding" evidence="25">
    <location>
        <begin position="20"/>
        <end position="340"/>
    </location>
</feature>
<dbReference type="FunFam" id="3.20.20.330:FF:000001">
    <property type="entry name" value="Methionine synthase"/>
    <property type="match status" value="1"/>
</dbReference>
<feature type="binding site" evidence="23">
    <location>
        <position position="708"/>
    </location>
    <ligand>
        <name>methylcob(III)alamin</name>
        <dbReference type="ChEBI" id="CHEBI:28115"/>
    </ligand>
</feature>
<name>A0A7Y0LCA2_9GAMM</name>
<organism evidence="30 31">
    <name type="scientific">Thalassotalea algicola</name>
    <dbReference type="NCBI Taxonomy" id="2716224"/>
    <lineage>
        <taxon>Bacteria</taxon>
        <taxon>Pseudomonadati</taxon>
        <taxon>Pseudomonadota</taxon>
        <taxon>Gammaproteobacteria</taxon>
        <taxon>Alteromonadales</taxon>
        <taxon>Colwelliaceae</taxon>
        <taxon>Thalassotalea</taxon>
    </lineage>
</organism>
<dbReference type="InterPro" id="IPR033706">
    <property type="entry name" value="Met_synthase_B12-bd"/>
</dbReference>
<dbReference type="PIRSF" id="PIRSF000381">
    <property type="entry name" value="MetH"/>
    <property type="match status" value="1"/>
</dbReference>
<comment type="similarity">
    <text evidence="5">Belongs to the vitamin-B12 dependent methionine synthase family.</text>
</comment>
<keyword evidence="16 21" id="KW-0486">Methionine biosynthesis</keyword>
<evidence type="ECO:0000256" key="17">
    <source>
        <dbReference type="ARBA" id="ARBA00023285"/>
    </source>
</evidence>
<gene>
    <name evidence="30" type="primary">metH</name>
    <name evidence="30" type="ORF">HII17_10260</name>
</gene>
<comment type="cofactor">
    <cofactor evidence="2 21 24">
        <name>Zn(2+)</name>
        <dbReference type="ChEBI" id="CHEBI:29105"/>
    </cofactor>
</comment>
<dbReference type="InterPro" id="IPR004223">
    <property type="entry name" value="VitB12-dep_Met_synth_activ_dom"/>
</dbReference>
<evidence type="ECO:0000259" key="26">
    <source>
        <dbReference type="PROSITE" id="PS50972"/>
    </source>
</evidence>
<feature type="binding site" evidence="23">
    <location>
        <position position="822"/>
    </location>
    <ligand>
        <name>methylcob(III)alamin</name>
        <dbReference type="ChEBI" id="CHEBI:28115"/>
    </ligand>
</feature>
<feature type="domain" description="Pterin-binding" evidence="26">
    <location>
        <begin position="371"/>
        <end position="632"/>
    </location>
</feature>
<dbReference type="PROSITE" id="PS51337">
    <property type="entry name" value="B12_BINDING_NTER"/>
    <property type="match status" value="1"/>
</dbReference>
<evidence type="ECO:0000256" key="5">
    <source>
        <dbReference type="ARBA" id="ARBA00010398"/>
    </source>
</evidence>
<evidence type="ECO:0000256" key="3">
    <source>
        <dbReference type="ARBA" id="ARBA00001956"/>
    </source>
</evidence>
<dbReference type="PROSITE" id="PS51332">
    <property type="entry name" value="B12_BINDING"/>
    <property type="match status" value="1"/>
</dbReference>
<dbReference type="GO" id="GO:0008270">
    <property type="term" value="F:zinc ion binding"/>
    <property type="evidence" value="ECO:0007669"/>
    <property type="project" value="UniProtKB-UniRule"/>
</dbReference>
<dbReference type="InterPro" id="IPR006158">
    <property type="entry name" value="Cobalamin-bd"/>
</dbReference>
<evidence type="ECO:0000256" key="21">
    <source>
        <dbReference type="PIRNR" id="PIRNR000381"/>
    </source>
</evidence>
<dbReference type="EC" id="2.1.1.13" evidence="6 20"/>
<evidence type="ECO:0000256" key="10">
    <source>
        <dbReference type="ARBA" id="ARBA00022628"/>
    </source>
</evidence>
<dbReference type="InterPro" id="IPR003759">
    <property type="entry name" value="Cbl-bd_cap"/>
</dbReference>
<dbReference type="GO" id="GO:0008705">
    <property type="term" value="F:methionine synthase activity"/>
    <property type="evidence" value="ECO:0007669"/>
    <property type="project" value="UniProtKB-UniRule"/>
</dbReference>
<evidence type="ECO:0000256" key="1">
    <source>
        <dbReference type="ARBA" id="ARBA00001700"/>
    </source>
</evidence>
<feature type="binding site" evidence="23">
    <location>
        <position position="961"/>
    </location>
    <ligand>
        <name>S-adenosyl-L-methionine</name>
        <dbReference type="ChEBI" id="CHEBI:59789"/>
    </ligand>
</feature>
<evidence type="ECO:0000313" key="30">
    <source>
        <dbReference type="EMBL" id="NMP31950.1"/>
    </source>
</evidence>
<comment type="cofactor">
    <cofactor evidence="3 21 22">
        <name>methylcob(III)alamin</name>
        <dbReference type="ChEBI" id="CHEBI:28115"/>
    </cofactor>
</comment>
<keyword evidence="9 21" id="KW-0028">Amino-acid biosynthesis</keyword>
<dbReference type="GO" id="GO:0050667">
    <property type="term" value="P:homocysteine metabolic process"/>
    <property type="evidence" value="ECO:0007669"/>
    <property type="project" value="TreeGrafter"/>
</dbReference>
<keyword evidence="13 21" id="KW-0479">Metal-binding</keyword>
<comment type="domain">
    <text evidence="21">Modular enzyme with four functionally distinct domains. The isolated Hcy-binding domain catalyzes methyl transfer from free methylcobalamin to homocysteine. The Hcy-binding domain in association with the pterin-binding domain catalyzes the methylation of cob(I)alamin by methyltetrahydrofolate and the methylation of homocysteine. The B12-binding domain binds the cofactor. The AdoMet activation domain binds S-adenosyl-L-methionine. Under aerobic conditions cob(I)alamin can be converted to inactive cob(II)alamin. Reductive methylation by S-adenosyl-L-methionine and flavodoxin regenerates methylcobalamin.</text>
</comment>
<dbReference type="Pfam" id="PF02607">
    <property type="entry name" value="B12-binding_2"/>
    <property type="match status" value="1"/>
</dbReference>
<feature type="binding site" evidence="23">
    <location>
        <begin position="770"/>
        <end position="774"/>
    </location>
    <ligand>
        <name>methylcob(III)alamin</name>
        <dbReference type="ChEBI" id="CHEBI:28115"/>
    </ligand>
</feature>
<evidence type="ECO:0000313" key="31">
    <source>
        <dbReference type="Proteomes" id="UP000568664"/>
    </source>
</evidence>
<evidence type="ECO:0000256" key="16">
    <source>
        <dbReference type="ARBA" id="ARBA00023167"/>
    </source>
</evidence>
<dbReference type="FunFam" id="3.20.20.20:FF:000002">
    <property type="entry name" value="Methionine synthase"/>
    <property type="match status" value="1"/>
</dbReference>
<comment type="caution">
    <text evidence="30">The sequence shown here is derived from an EMBL/GenBank/DDBJ whole genome shotgun (WGS) entry which is preliminary data.</text>
</comment>
<evidence type="ECO:0000256" key="14">
    <source>
        <dbReference type="ARBA" id="ARBA00022737"/>
    </source>
</evidence>
<dbReference type="InterPro" id="IPR011822">
    <property type="entry name" value="MetH"/>
</dbReference>
<feature type="binding site" evidence="23">
    <location>
        <position position="818"/>
    </location>
    <ligand>
        <name>methylcob(III)alamin</name>
        <dbReference type="ChEBI" id="CHEBI:28115"/>
    </ligand>
</feature>
<dbReference type="SUPFAM" id="SSF52242">
    <property type="entry name" value="Cobalamin (vitamin B12)-binding domain"/>
    <property type="match status" value="1"/>
</dbReference>
<evidence type="ECO:0000256" key="9">
    <source>
        <dbReference type="ARBA" id="ARBA00022605"/>
    </source>
</evidence>
<evidence type="ECO:0000256" key="19">
    <source>
        <dbReference type="ARBA" id="ARBA00031040"/>
    </source>
</evidence>
<comment type="pathway">
    <text evidence="4 21">Amino-acid biosynthesis; L-methionine biosynthesis via de novo pathway; L-methionine from L-homocysteine (MetH route): step 1/1.</text>
</comment>
<reference evidence="30 31" key="1">
    <citation type="submission" date="2020-04" db="EMBL/GenBank/DDBJ databases">
        <title>Thalassotalea sp. M1531, isolated from the surface of marine red alga.</title>
        <authorList>
            <person name="Pang L."/>
            <person name="Lu D.-C."/>
        </authorList>
    </citation>
    <scope>NUCLEOTIDE SEQUENCE [LARGE SCALE GENOMIC DNA]</scope>
    <source>
        <strain evidence="30 31">M1531</strain>
    </source>
</reference>
<protein>
    <recommendedName>
        <fullName evidence="7 20">Methionine synthase</fullName>
        <ecNumber evidence="6 20">2.1.1.13</ecNumber>
    </recommendedName>
    <alternativeName>
        <fullName evidence="19 21">5-methyltetrahydrofolate--homocysteine methyltransferase</fullName>
    </alternativeName>
</protein>
<dbReference type="FunFam" id="1.10.1240.10:FF:000001">
    <property type="entry name" value="Methionine synthase"/>
    <property type="match status" value="1"/>
</dbReference>
<keyword evidence="31" id="KW-1185">Reference proteome</keyword>
<evidence type="ECO:0000259" key="29">
    <source>
        <dbReference type="PROSITE" id="PS51337"/>
    </source>
</evidence>
<keyword evidence="15 21" id="KW-0862">Zinc</keyword>
<dbReference type="Proteomes" id="UP000568664">
    <property type="component" value="Unassembled WGS sequence"/>
</dbReference>
<dbReference type="GO" id="GO:0005829">
    <property type="term" value="C:cytosol"/>
    <property type="evidence" value="ECO:0007669"/>
    <property type="project" value="TreeGrafter"/>
</dbReference>
<dbReference type="Gene3D" id="3.40.50.280">
    <property type="entry name" value="Cobalamin-binding domain"/>
    <property type="match status" value="1"/>
</dbReference>
<keyword evidence="11 21" id="KW-0808">Transferase</keyword>
<evidence type="ECO:0000256" key="8">
    <source>
        <dbReference type="ARBA" id="ARBA00022603"/>
    </source>
</evidence>
<dbReference type="NCBIfam" id="TIGR02082">
    <property type="entry name" value="metH"/>
    <property type="match status" value="1"/>
</dbReference>
<sequence>MLSIFRHRSQESNVQQSASFKQLQQALSKRILILDGAMGTMIQQHKFEEQDYRGDRFSDWHCDVKGNNDLLVLTQPDVIKDIHRQYLAAGADILETNTFNATTIAMADYDMESLSAEINLVAAQLAREVADEFNQQNPDKQRFVAGVLGPTNRTCSISPDVNDPAFRNVTFDELVEAYKESTQALIDGGSDIILIETIFDTLNAKAAIFAVETVFAERKLKLPVMISGTITDASGRTLSGQTTEAFYNSLRHAKPISFGLNCALGPVELRQYVEELSRISDAAVSAHPNAGLPNAFGEYDFTVEDMNDHVKEWAESGFLNIIGGCCGTTPDHIRGMAETVASVTPREVKARDIACRLSGLEPLTINKETLFVNVGERTNVTGSAIFRRLITEENYDQAIAVALQQVENGAQIIDINMDEGMLDSKAAMVRFLNLIAGEPDIAKVPIMLDSSKWDILEAGLKCIQGKGVVNSISMKEGEESFRQQAELIRRYGAAVIVMAFDEVGQADTRERKFEICQRAYNILVDEIGFPPEDIIFDPNIFAVATGIDEHNNYGVDFIEAVKDIKENLPYAMVSGGVSNVSFSFRGNNPVREAIHAVFLYHAIKNGMDMGIVNAGQLAIYSDLPETLKKAVEDVVLNSDEGATERLLEIAEAYRGQAGGSGNKADLAWRELPVNKRLEHALVKGINEFIVEDTEEARLAASRPLNVIEGPLMDGMNVVGDLFGAGEMFLPQVVKSARVMKQAVAHLQPYIEEEKTEATSNGKILLATVKGDVHDIGKNIVGVVLQCNNYEIIDLGVMVSCEEILRVAKEENVDVIGLSGLITPSLDEMVHVAKEMTRQGFELPLLIGGATTSKAHTAVKIEPQYEHPVVYVPNASRSVSVVSALLSDELRPDFVAKQKAEYVKVRDRHNNKGPRSTLVSLTEAQANAAPINFDNYTPVEPKKLGVTVLDELDLNVVRNYIDWTPFFMTWQLSGKYPKILQHELIGEEATKLFNDANAMLDDVINNQKLKAKAVVGLFPALRDGDDVHLYADQAKSQLLMTTHHLRQQGKKTQVNQGKTQYNRCLADYIATEQDGVDDYMGAFAVSAGFGCDELVAKFDAEHDTYNSILMKAVADRLAEASAEYLHEMIRKEYWGYASDENFDNEALIRESYQGIRPAPGYPACPEHTEKGSLWQLLDVENNIDMQLTSSYAMWPGAAVSGWYFAHPDAKYFAVAKIDHDQVQNYADRKGWDLDTAEKWLAPNLDD</sequence>
<dbReference type="Pfam" id="PF02574">
    <property type="entry name" value="S-methyl_trans"/>
    <property type="match status" value="1"/>
</dbReference>
<evidence type="ECO:0000256" key="20">
    <source>
        <dbReference type="NCBIfam" id="TIGR02082"/>
    </source>
</evidence>
<comment type="function">
    <text evidence="18 21">Catalyzes the transfer of a methyl group from methyl-cobalamin to homocysteine, yielding enzyme-bound cob(I)alamin and methionine. Subsequently, remethylates the cofactor using methyltetrahydrofolate.</text>
</comment>
<keyword evidence="10 21" id="KW-0846">Cobalamin</keyword>
<dbReference type="GO" id="GO:0032259">
    <property type="term" value="P:methylation"/>
    <property type="evidence" value="ECO:0007669"/>
    <property type="project" value="UniProtKB-KW"/>
</dbReference>
<dbReference type="InterPro" id="IPR003726">
    <property type="entry name" value="HCY_dom"/>
</dbReference>
<dbReference type="InterPro" id="IPR036724">
    <property type="entry name" value="Cobalamin-bd_sf"/>
</dbReference>
<dbReference type="PROSITE" id="PS50972">
    <property type="entry name" value="PTERIN_BINDING"/>
    <property type="match status" value="1"/>
</dbReference>
<dbReference type="Gene3D" id="1.10.1240.10">
    <property type="entry name" value="Methionine synthase domain"/>
    <property type="match status" value="1"/>
</dbReference>
<evidence type="ECO:0000256" key="18">
    <source>
        <dbReference type="ARBA" id="ARBA00025552"/>
    </source>
</evidence>
<feature type="binding site" evidence="22 24">
    <location>
        <position position="325"/>
    </location>
    <ligand>
        <name>Zn(2+)</name>
        <dbReference type="ChEBI" id="CHEBI:29105"/>
    </ligand>
</feature>
<dbReference type="PANTHER" id="PTHR45833">
    <property type="entry name" value="METHIONINE SYNTHASE"/>
    <property type="match status" value="1"/>
</dbReference>
<feature type="binding site" evidence="23">
    <location>
        <position position="1155"/>
    </location>
    <ligand>
        <name>S-adenosyl-L-methionine</name>
        <dbReference type="ChEBI" id="CHEBI:59789"/>
    </ligand>
</feature>
<feature type="binding site" description="axial binding residue" evidence="22">
    <location>
        <position position="773"/>
    </location>
    <ligand>
        <name>methylcob(III)alamin</name>
        <dbReference type="ChEBI" id="CHEBI:28115"/>
    </ligand>
    <ligandPart>
        <name>Co</name>
        <dbReference type="ChEBI" id="CHEBI:27638"/>
    </ligandPart>
</feature>